<dbReference type="GO" id="GO:0008017">
    <property type="term" value="F:microtubule binding"/>
    <property type="evidence" value="ECO:0007669"/>
    <property type="project" value="InterPro"/>
</dbReference>
<dbReference type="GO" id="GO:0016887">
    <property type="term" value="F:ATP hydrolysis activity"/>
    <property type="evidence" value="ECO:0007669"/>
    <property type="project" value="TreeGrafter"/>
</dbReference>
<dbReference type="Proteomes" id="UP000050794">
    <property type="component" value="Unassembled WGS sequence"/>
</dbReference>
<dbReference type="GO" id="GO:0005874">
    <property type="term" value="C:microtubule"/>
    <property type="evidence" value="ECO:0007669"/>
    <property type="project" value="TreeGrafter"/>
</dbReference>
<keyword evidence="4" id="KW-0206">Cytoskeleton</keyword>
<dbReference type="GO" id="GO:0005524">
    <property type="term" value="F:ATP binding"/>
    <property type="evidence" value="ECO:0007669"/>
    <property type="project" value="UniProtKB-KW"/>
</dbReference>
<dbReference type="Pfam" id="PF00225">
    <property type="entry name" value="Kinesin"/>
    <property type="match status" value="1"/>
</dbReference>
<evidence type="ECO:0000256" key="3">
    <source>
        <dbReference type="ARBA" id="ARBA00022840"/>
    </source>
</evidence>
<dbReference type="InterPro" id="IPR036961">
    <property type="entry name" value="Kinesin_motor_dom_sf"/>
</dbReference>
<dbReference type="GO" id="GO:0003777">
    <property type="term" value="F:microtubule motor activity"/>
    <property type="evidence" value="ECO:0007669"/>
    <property type="project" value="InterPro"/>
</dbReference>
<evidence type="ECO:0000259" key="6">
    <source>
        <dbReference type="PROSITE" id="PS50067"/>
    </source>
</evidence>
<dbReference type="PROSITE" id="PS50067">
    <property type="entry name" value="KINESIN_MOTOR_2"/>
    <property type="match status" value="1"/>
</dbReference>
<dbReference type="InterPro" id="IPR027417">
    <property type="entry name" value="P-loop_NTPase"/>
</dbReference>
<proteinExistence type="inferred from homology"/>
<dbReference type="Gene3D" id="3.40.850.10">
    <property type="entry name" value="Kinesin motor domain"/>
    <property type="match status" value="1"/>
</dbReference>
<dbReference type="EMBL" id="UYWY01028838">
    <property type="protein sequence ID" value="VDM51560.1"/>
    <property type="molecule type" value="Genomic_DNA"/>
</dbReference>
<keyword evidence="4" id="KW-0963">Cytoplasm</keyword>
<dbReference type="InterPro" id="IPR001752">
    <property type="entry name" value="Kinesin_motor_dom"/>
</dbReference>
<dbReference type="WBParaSite" id="TCNE_0002024301-mRNA-1">
    <property type="protein sequence ID" value="TCNE_0002024301-mRNA-1"/>
    <property type="gene ID" value="TCNE_0002024301"/>
</dbReference>
<dbReference type="SUPFAM" id="SSF52540">
    <property type="entry name" value="P-loop containing nucleoside triphosphate hydrolases"/>
    <property type="match status" value="1"/>
</dbReference>
<keyword evidence="8" id="KW-1185">Reference proteome</keyword>
<accession>A0A183VHL9</accession>
<evidence type="ECO:0000256" key="1">
    <source>
        <dbReference type="ARBA" id="ARBA00004245"/>
    </source>
</evidence>
<comment type="similarity">
    <text evidence="5">Belongs to the TRAFAC class myosin-kinesin ATPase superfamily. Kinesin family.</text>
</comment>
<dbReference type="InterPro" id="IPR027640">
    <property type="entry name" value="Kinesin-like_fam"/>
</dbReference>
<keyword evidence="2" id="KW-0547">Nucleotide-binding</keyword>
<evidence type="ECO:0000256" key="2">
    <source>
        <dbReference type="ARBA" id="ARBA00022741"/>
    </source>
</evidence>
<organism evidence="8 9">
    <name type="scientific">Toxocara canis</name>
    <name type="common">Canine roundworm</name>
    <dbReference type="NCBI Taxonomy" id="6265"/>
    <lineage>
        <taxon>Eukaryota</taxon>
        <taxon>Metazoa</taxon>
        <taxon>Ecdysozoa</taxon>
        <taxon>Nematoda</taxon>
        <taxon>Chromadorea</taxon>
        <taxon>Rhabditida</taxon>
        <taxon>Spirurina</taxon>
        <taxon>Ascaridomorpha</taxon>
        <taxon>Ascaridoidea</taxon>
        <taxon>Toxocaridae</taxon>
        <taxon>Toxocara</taxon>
    </lineage>
</organism>
<reference evidence="7 8" key="2">
    <citation type="submission" date="2018-11" db="EMBL/GenBank/DDBJ databases">
        <authorList>
            <consortium name="Pathogen Informatics"/>
        </authorList>
    </citation>
    <scope>NUCLEOTIDE SEQUENCE [LARGE SCALE GENOMIC DNA]</scope>
</reference>
<dbReference type="GO" id="GO:0005871">
    <property type="term" value="C:kinesin complex"/>
    <property type="evidence" value="ECO:0007669"/>
    <property type="project" value="TreeGrafter"/>
</dbReference>
<evidence type="ECO:0000313" key="7">
    <source>
        <dbReference type="EMBL" id="VDM51560.1"/>
    </source>
</evidence>
<protein>
    <submittedName>
        <fullName evidence="9">Kinesin motor domain-containing protein</fullName>
    </submittedName>
</protein>
<dbReference type="AlphaFoldDB" id="A0A183VHL9"/>
<evidence type="ECO:0000256" key="5">
    <source>
        <dbReference type="PROSITE-ProRule" id="PRU00283"/>
    </source>
</evidence>
<comment type="caution">
    <text evidence="5">Lacks conserved residue(s) required for the propagation of feature annotation.</text>
</comment>
<sequence length="150" mass="16460">MLVEQPTARCTRMHSHTSLPQLAAVVGGGGGIGDEVACPPIVGNHDNPGLLQRFGKDFFDAASEVKPEERQMAVSFYEIYQEKAYDLLGDGRQALKVRGAEETYLGGLTEADVSSFNEFENLRRRAWAKRATASTALNRHSSLSHVIVRL</sequence>
<keyword evidence="3" id="KW-0067">ATP-binding</keyword>
<reference evidence="9" key="1">
    <citation type="submission" date="2016-06" db="UniProtKB">
        <authorList>
            <consortium name="WormBaseParasite"/>
        </authorList>
    </citation>
    <scope>IDENTIFICATION</scope>
</reference>
<evidence type="ECO:0000313" key="9">
    <source>
        <dbReference type="WBParaSite" id="TCNE_0002024301-mRNA-1"/>
    </source>
</evidence>
<name>A0A183VHL9_TOXCA</name>
<gene>
    <name evidence="7" type="ORF">TCNE_LOCUS20239</name>
</gene>
<evidence type="ECO:0000256" key="4">
    <source>
        <dbReference type="ARBA" id="ARBA00023212"/>
    </source>
</evidence>
<dbReference type="PANTHER" id="PTHR24115">
    <property type="entry name" value="KINESIN-RELATED"/>
    <property type="match status" value="1"/>
</dbReference>
<feature type="domain" description="Kinesin motor" evidence="6">
    <location>
        <begin position="1"/>
        <end position="150"/>
    </location>
</feature>
<comment type="subcellular location">
    <subcellularLocation>
        <location evidence="1">Cytoplasm</location>
        <location evidence="1">Cytoskeleton</location>
    </subcellularLocation>
</comment>
<dbReference type="GO" id="GO:0007018">
    <property type="term" value="P:microtubule-based movement"/>
    <property type="evidence" value="ECO:0007669"/>
    <property type="project" value="InterPro"/>
</dbReference>
<evidence type="ECO:0000313" key="8">
    <source>
        <dbReference type="Proteomes" id="UP000050794"/>
    </source>
</evidence>